<dbReference type="InterPro" id="IPR036249">
    <property type="entry name" value="Thioredoxin-like_sf"/>
</dbReference>
<dbReference type="Pfam" id="PF03960">
    <property type="entry name" value="ArsC"/>
    <property type="match status" value="1"/>
</dbReference>
<protein>
    <submittedName>
        <fullName evidence="3">ArsC/Spx/MgsR family protein</fullName>
    </submittedName>
</protein>
<dbReference type="Gene3D" id="3.40.30.10">
    <property type="entry name" value="Glutaredoxin"/>
    <property type="match status" value="1"/>
</dbReference>
<proteinExistence type="inferred from homology"/>
<evidence type="ECO:0000313" key="4">
    <source>
        <dbReference type="Proteomes" id="UP001589670"/>
    </source>
</evidence>
<evidence type="ECO:0000256" key="1">
    <source>
        <dbReference type="ARBA" id="ARBA00007198"/>
    </source>
</evidence>
<name>A0ABV5I2W4_9RHOB</name>
<organism evidence="3 4">
    <name type="scientific">Roseovarius ramblicola</name>
    <dbReference type="NCBI Taxonomy" id="2022336"/>
    <lineage>
        <taxon>Bacteria</taxon>
        <taxon>Pseudomonadati</taxon>
        <taxon>Pseudomonadota</taxon>
        <taxon>Alphaproteobacteria</taxon>
        <taxon>Rhodobacterales</taxon>
        <taxon>Roseobacteraceae</taxon>
        <taxon>Roseovarius</taxon>
    </lineage>
</organism>
<evidence type="ECO:0000256" key="2">
    <source>
        <dbReference type="PROSITE-ProRule" id="PRU01282"/>
    </source>
</evidence>
<dbReference type="RefSeq" id="WP_377070596.1">
    <property type="nucleotide sequence ID" value="NZ_JBHMEC010000026.1"/>
</dbReference>
<accession>A0ABV5I2W4</accession>
<dbReference type="PROSITE" id="PS51353">
    <property type="entry name" value="ARSC"/>
    <property type="match status" value="1"/>
</dbReference>
<keyword evidence="4" id="KW-1185">Reference proteome</keyword>
<reference evidence="3 4" key="1">
    <citation type="submission" date="2024-09" db="EMBL/GenBank/DDBJ databases">
        <authorList>
            <person name="Sun Q."/>
            <person name="Mori K."/>
        </authorList>
    </citation>
    <scope>NUCLEOTIDE SEQUENCE [LARGE SCALE GENOMIC DNA]</scope>
    <source>
        <strain evidence="3 4">CECT 9424</strain>
    </source>
</reference>
<sequence length="104" mass="11122">MVVYGIKTCDTCRKALKSLPGARLHDIRAEGLPDDVAQAALERFGDALINRKSATWRGLSEAVRAEAPLALIGAHPAVMKRPLIDAGGTLYLGWGREVQTALLG</sequence>
<dbReference type="InterPro" id="IPR006660">
    <property type="entry name" value="Arsenate_reductase-like"/>
</dbReference>
<dbReference type="EMBL" id="JBHMEC010000026">
    <property type="protein sequence ID" value="MFB9151028.1"/>
    <property type="molecule type" value="Genomic_DNA"/>
</dbReference>
<dbReference type="Proteomes" id="UP001589670">
    <property type="component" value="Unassembled WGS sequence"/>
</dbReference>
<evidence type="ECO:0000313" key="3">
    <source>
        <dbReference type="EMBL" id="MFB9151028.1"/>
    </source>
</evidence>
<comment type="similarity">
    <text evidence="1 2">Belongs to the ArsC family.</text>
</comment>
<dbReference type="SUPFAM" id="SSF52833">
    <property type="entry name" value="Thioredoxin-like"/>
    <property type="match status" value="1"/>
</dbReference>
<gene>
    <name evidence="3" type="ORF">ACFFU4_14855</name>
</gene>
<comment type="caution">
    <text evidence="3">The sequence shown here is derived from an EMBL/GenBank/DDBJ whole genome shotgun (WGS) entry which is preliminary data.</text>
</comment>